<dbReference type="GO" id="GO:0006508">
    <property type="term" value="P:proteolysis"/>
    <property type="evidence" value="ECO:0007669"/>
    <property type="project" value="InterPro"/>
</dbReference>
<dbReference type="InterPro" id="IPR000177">
    <property type="entry name" value="Apple"/>
</dbReference>
<organism evidence="4 5">
    <name type="scientific">Polarella glacialis</name>
    <name type="common">Dinoflagellate</name>
    <dbReference type="NCBI Taxonomy" id="89957"/>
    <lineage>
        <taxon>Eukaryota</taxon>
        <taxon>Sar</taxon>
        <taxon>Alveolata</taxon>
        <taxon>Dinophyceae</taxon>
        <taxon>Suessiales</taxon>
        <taxon>Suessiaceae</taxon>
        <taxon>Polarella</taxon>
    </lineage>
</organism>
<protein>
    <recommendedName>
        <fullName evidence="3">Apple domain-containing protein</fullName>
    </recommendedName>
</protein>
<dbReference type="SMART" id="SM00223">
    <property type="entry name" value="APPLE"/>
    <property type="match status" value="1"/>
</dbReference>
<evidence type="ECO:0000256" key="2">
    <source>
        <dbReference type="ARBA" id="ARBA00023157"/>
    </source>
</evidence>
<feature type="non-terminal residue" evidence="4">
    <location>
        <position position="526"/>
    </location>
</feature>
<dbReference type="EMBL" id="CAJNNW010024540">
    <property type="protein sequence ID" value="CAE8673085.1"/>
    <property type="molecule type" value="Genomic_DNA"/>
</dbReference>
<dbReference type="Gene3D" id="3.50.4.10">
    <property type="entry name" value="Hepatocyte Growth Factor"/>
    <property type="match status" value="1"/>
</dbReference>
<reference evidence="4" key="1">
    <citation type="submission" date="2021-02" db="EMBL/GenBank/DDBJ databases">
        <authorList>
            <person name="Dougan E. K."/>
            <person name="Rhodes N."/>
            <person name="Thang M."/>
            <person name="Chan C."/>
        </authorList>
    </citation>
    <scope>NUCLEOTIDE SEQUENCE</scope>
</reference>
<dbReference type="InterPro" id="IPR003609">
    <property type="entry name" value="Pan_app"/>
</dbReference>
<evidence type="ECO:0000256" key="1">
    <source>
        <dbReference type="ARBA" id="ARBA00022737"/>
    </source>
</evidence>
<proteinExistence type="predicted"/>
<evidence type="ECO:0000259" key="3">
    <source>
        <dbReference type="SMART" id="SM00223"/>
    </source>
</evidence>
<keyword evidence="1" id="KW-0677">Repeat</keyword>
<gene>
    <name evidence="4" type="ORF">PGLA2088_LOCUS18366</name>
</gene>
<accession>A0A813JCL8</accession>
<keyword evidence="2" id="KW-1015">Disulfide bond</keyword>
<dbReference type="Pfam" id="PF05721">
    <property type="entry name" value="PhyH"/>
    <property type="match status" value="1"/>
</dbReference>
<name>A0A813JCL8_POLGL</name>
<evidence type="ECO:0000313" key="5">
    <source>
        <dbReference type="Proteomes" id="UP000626109"/>
    </source>
</evidence>
<dbReference type="AlphaFoldDB" id="A0A813JCL8"/>
<dbReference type="Proteomes" id="UP000626109">
    <property type="component" value="Unassembled WGS sequence"/>
</dbReference>
<dbReference type="InterPro" id="IPR008775">
    <property type="entry name" value="Phytyl_CoA_dOase-like"/>
</dbReference>
<dbReference type="SUPFAM" id="SSF51197">
    <property type="entry name" value="Clavaminate synthase-like"/>
    <property type="match status" value="1"/>
</dbReference>
<dbReference type="Gene3D" id="2.60.120.620">
    <property type="entry name" value="q2cbj1_9rhob like domain"/>
    <property type="match status" value="1"/>
</dbReference>
<sequence length="526" mass="54632">EGRCTSSLRDARGPANALSVSVVAAAVTLGCSGAADAAIPAADPGCPPASCCEGHCRFDHPMFTESYCCAGIPSYASAAGEKADCYSWGTDSPGNDVGEAVAPSGVACRHLCQATPDCAYWSYLAQVPELPENLRGRCFLKSQAALAGRAAAGHPFVVSGERLCAGFGEGMPLPLARGRTSTITGDGMRWRTAATSPGAQDFSAFLESLHTGTASPSRHRPSAASSGSKPSALLSSAGTASWAEEAAEVFDRLGFVAVVDALDAAAVARLKAAAKRAADLMLAHDPHRLGNRGPRRYSYGGASNSLHMLHSSEWAELFDIPAVTAVLQAVFGQGGYSAAGGGGDFVLNATDLYQNLHLDLGGGPIYLPGPPPAVAVNFVVEDLSCADGPLRVVPGTHRVQAEPPSLSDEPQEAKDALLCPLPAGTAIVRDLRAWHGGTPNAGKGIRYMPNAEFVNTFWGNLVCESGQLLNPCRPVMPRSKHEKLSEFGKALSAGLVDASGSLEGTDGGDWLDTDFAQVTRHRMEAF</sequence>
<feature type="domain" description="Apple" evidence="3">
    <location>
        <begin position="85"/>
        <end position="164"/>
    </location>
</feature>
<dbReference type="Pfam" id="PF14295">
    <property type="entry name" value="PAN_4"/>
    <property type="match status" value="1"/>
</dbReference>
<evidence type="ECO:0000313" key="4">
    <source>
        <dbReference type="EMBL" id="CAE8673085.1"/>
    </source>
</evidence>
<comment type="caution">
    <text evidence="4">The sequence shown here is derived from an EMBL/GenBank/DDBJ whole genome shotgun (WGS) entry which is preliminary data.</text>
</comment>
<dbReference type="GO" id="GO:0005576">
    <property type="term" value="C:extracellular region"/>
    <property type="evidence" value="ECO:0007669"/>
    <property type="project" value="InterPro"/>
</dbReference>